<keyword evidence="2" id="KW-1185">Reference proteome</keyword>
<organism evidence="1 2">
    <name type="scientific">Ciceribacter selenitireducens ATCC BAA-1503</name>
    <dbReference type="NCBI Taxonomy" id="1336235"/>
    <lineage>
        <taxon>Bacteria</taxon>
        <taxon>Pseudomonadati</taxon>
        <taxon>Pseudomonadota</taxon>
        <taxon>Alphaproteobacteria</taxon>
        <taxon>Hyphomicrobiales</taxon>
        <taxon>Rhizobiaceae</taxon>
        <taxon>Ciceribacter</taxon>
    </lineage>
</organism>
<accession>A0A376ALX8</accession>
<dbReference type="Proteomes" id="UP000254764">
    <property type="component" value="Unassembled WGS sequence"/>
</dbReference>
<dbReference type="AlphaFoldDB" id="A0A376ALX8"/>
<sequence>MAITARAAMPKSSGSCAHGRYAGRRLQRRLGIAAIGA</sequence>
<evidence type="ECO:0000313" key="2">
    <source>
        <dbReference type="Proteomes" id="UP000254764"/>
    </source>
</evidence>
<dbReference type="EMBL" id="UEYP01000009">
    <property type="protein sequence ID" value="SSC68818.1"/>
    <property type="molecule type" value="Genomic_DNA"/>
</dbReference>
<gene>
    <name evidence="1" type="ORF">RHIZ70_4526</name>
</gene>
<evidence type="ECO:0000313" key="1">
    <source>
        <dbReference type="EMBL" id="SSC68818.1"/>
    </source>
</evidence>
<protein>
    <submittedName>
        <fullName evidence="1">Uncharacterized protein</fullName>
    </submittedName>
</protein>
<reference evidence="2" key="1">
    <citation type="submission" date="2018-07" db="EMBL/GenBank/DDBJ databases">
        <authorList>
            <person name="Peiro R."/>
            <person name="Begona"/>
            <person name="Cbmso G."/>
            <person name="Lopez M."/>
            <person name="Gonzalez S."/>
        </authorList>
    </citation>
    <scope>NUCLEOTIDE SEQUENCE [LARGE SCALE GENOMIC DNA]</scope>
</reference>
<name>A0A376ALX8_9HYPH</name>
<proteinExistence type="predicted"/>